<accession>A0A0M2XPR3</accession>
<reference evidence="1 2" key="1">
    <citation type="submission" date="2020-04" db="EMBL/GenBank/DDBJ databases">
        <authorList>
            <person name="Hitch T.C.A."/>
            <person name="Wylensek D."/>
            <person name="Clavel T."/>
        </authorList>
    </citation>
    <scope>NUCLEOTIDE SEQUENCE [LARGE SCALE GENOMIC DNA]</scope>
    <source>
        <strain evidence="1 2">BL-383-APC-2I</strain>
    </source>
</reference>
<dbReference type="RefSeq" id="WP_060925633.1">
    <property type="nucleotide sequence ID" value="NZ_JABAGA010000001.1"/>
</dbReference>
<sequence>MYEKMLLARRVRMALLVAFVIFVAWQKMWLLVAIGAFLMALTVWQTKRLREEIAVRTAAENAGIPYGPAANVVDDDATDTRQPKNRKRRQR</sequence>
<comment type="caution">
    <text evidence="1">The sequence shown here is derived from an EMBL/GenBank/DDBJ whole genome shotgun (WGS) entry which is preliminary data.</text>
</comment>
<proteinExistence type="predicted"/>
<dbReference type="Proteomes" id="UP000589552">
    <property type="component" value="Unassembled WGS sequence"/>
</dbReference>
<organism evidence="1 2">
    <name type="scientific">Corynebacterium xerosis</name>
    <dbReference type="NCBI Taxonomy" id="1725"/>
    <lineage>
        <taxon>Bacteria</taxon>
        <taxon>Bacillati</taxon>
        <taxon>Actinomycetota</taxon>
        <taxon>Actinomycetes</taxon>
        <taxon>Mycobacteriales</taxon>
        <taxon>Corynebacteriaceae</taxon>
        <taxon>Corynebacterium</taxon>
    </lineage>
</organism>
<evidence type="ECO:0000313" key="1">
    <source>
        <dbReference type="EMBL" id="NMF08068.1"/>
    </source>
</evidence>
<dbReference type="AlphaFoldDB" id="A0A0M2XPR3"/>
<gene>
    <name evidence="1" type="ORF">HF852_00320</name>
</gene>
<name>A0A0M2XPR3_9CORY</name>
<evidence type="ECO:0000313" key="2">
    <source>
        <dbReference type="Proteomes" id="UP000589552"/>
    </source>
</evidence>
<dbReference type="EMBL" id="JABAGA010000001">
    <property type="protein sequence ID" value="NMF08068.1"/>
    <property type="molecule type" value="Genomic_DNA"/>
</dbReference>
<protein>
    <submittedName>
        <fullName evidence="1">Uncharacterized protein</fullName>
    </submittedName>
</protein>